<sequence length="242" mass="27662">MINLNKIIAFIATSILPIPVAYAGHVIIFDNPNLIGFRNGETVSGFYDAEDQKFSCFFLFFQDKKEPKAVNVNGYTDIKLLTFTPSEDSFEFSNRNRTYDIGGNLYRRENEWIIRTTTAQAGCENAMGTFTFDSDDFRAASYYVEQELPAIGIRLIKNKSNFYDYRGGKFVARKGYLTKWNGVVILRTLDQFSFVRSSTPGRTLKIQVESQPAGSAPLTSQTLSRQRANHDRSYPTRRRHRP</sequence>
<reference evidence="1 2" key="1">
    <citation type="journal article" date="2024" name="Chem. Sci.">
        <title>Discovery of megapolipeptins by genome mining of a Burkholderiales bacteria collection.</title>
        <authorList>
            <person name="Paulo B.S."/>
            <person name="Recchia M.J.J."/>
            <person name="Lee S."/>
            <person name="Fergusson C.H."/>
            <person name="Romanowski S.B."/>
            <person name="Hernandez A."/>
            <person name="Krull N."/>
            <person name="Liu D.Y."/>
            <person name="Cavanagh H."/>
            <person name="Bos A."/>
            <person name="Gray C.A."/>
            <person name="Murphy B.T."/>
            <person name="Linington R.G."/>
            <person name="Eustaquio A.S."/>
        </authorList>
    </citation>
    <scope>NUCLEOTIDE SEQUENCE [LARGE SCALE GENOMIC DNA]</scope>
    <source>
        <strain evidence="1 2">RL18-126-BIB-B</strain>
    </source>
</reference>
<accession>A0ACC7N9Z9</accession>
<organism evidence="1 2">
    <name type="scientific">Paraburkholderia rhynchosiae</name>
    <dbReference type="NCBI Taxonomy" id="487049"/>
    <lineage>
        <taxon>Bacteria</taxon>
        <taxon>Pseudomonadati</taxon>
        <taxon>Pseudomonadota</taxon>
        <taxon>Betaproteobacteria</taxon>
        <taxon>Burkholderiales</taxon>
        <taxon>Burkholderiaceae</taxon>
        <taxon>Paraburkholderia</taxon>
    </lineage>
</organism>
<dbReference type="EMBL" id="JAQQDW010000019">
    <property type="protein sequence ID" value="MFM0104247.1"/>
    <property type="molecule type" value="Genomic_DNA"/>
</dbReference>
<evidence type="ECO:0000313" key="1">
    <source>
        <dbReference type="EMBL" id="MFM0104247.1"/>
    </source>
</evidence>
<dbReference type="Proteomes" id="UP001629235">
    <property type="component" value="Unassembled WGS sequence"/>
</dbReference>
<name>A0ACC7N9Z9_9BURK</name>
<comment type="caution">
    <text evidence="1">The sequence shown here is derived from an EMBL/GenBank/DDBJ whole genome shotgun (WGS) entry which is preliminary data.</text>
</comment>
<keyword evidence="2" id="KW-1185">Reference proteome</keyword>
<evidence type="ECO:0000313" key="2">
    <source>
        <dbReference type="Proteomes" id="UP001629235"/>
    </source>
</evidence>
<proteinExistence type="predicted"/>
<gene>
    <name evidence="1" type="ORF">PQR01_12335</name>
</gene>
<protein>
    <submittedName>
        <fullName evidence="1">Uncharacterized protein</fullName>
    </submittedName>
</protein>